<keyword evidence="5" id="KW-1185">Reference proteome</keyword>
<feature type="domain" description="N-acetyltransferase" evidence="3">
    <location>
        <begin position="1"/>
        <end position="149"/>
    </location>
</feature>
<sequence length="156" mass="17798">MILEASSHQIPEMNEVILAAKRHWGYPEEMITAWLPDLLVDEGVLASRRFWTLEDEGRIAGVFSISVNKELCCELEDFWVLPQFMGQGAGRMMFGFVQDWLQTRQLSELMIVADPNAKGFYERMGAVMVGSQPSVPEGRQLPVMRYALEPTPTREF</sequence>
<dbReference type="PROSITE" id="PS51186">
    <property type="entry name" value="GNAT"/>
    <property type="match status" value="1"/>
</dbReference>
<keyword evidence="2" id="KW-0012">Acyltransferase</keyword>
<name>A0ABQ3EGS5_9HYPH</name>
<accession>A0ABQ3EGS5</accession>
<gene>
    <name evidence="4" type="ORF">GCM10007094_27400</name>
</gene>
<evidence type="ECO:0000256" key="2">
    <source>
        <dbReference type="ARBA" id="ARBA00023315"/>
    </source>
</evidence>
<dbReference type="InterPro" id="IPR050832">
    <property type="entry name" value="Bact_Acetyltransf"/>
</dbReference>
<keyword evidence="1" id="KW-0808">Transferase</keyword>
<dbReference type="Gene3D" id="3.40.630.30">
    <property type="match status" value="1"/>
</dbReference>
<dbReference type="InterPro" id="IPR016181">
    <property type="entry name" value="Acyl_CoA_acyltransferase"/>
</dbReference>
<organism evidence="4 5">
    <name type="scientific">Pseudovibrio japonicus</name>
    <dbReference type="NCBI Taxonomy" id="366534"/>
    <lineage>
        <taxon>Bacteria</taxon>
        <taxon>Pseudomonadati</taxon>
        <taxon>Pseudomonadota</taxon>
        <taxon>Alphaproteobacteria</taxon>
        <taxon>Hyphomicrobiales</taxon>
        <taxon>Stappiaceae</taxon>
        <taxon>Pseudovibrio</taxon>
    </lineage>
</organism>
<dbReference type="PANTHER" id="PTHR43877">
    <property type="entry name" value="AMINOALKYLPHOSPHONATE N-ACETYLTRANSFERASE-RELATED-RELATED"/>
    <property type="match status" value="1"/>
</dbReference>
<dbReference type="Pfam" id="PF00583">
    <property type="entry name" value="Acetyltransf_1"/>
    <property type="match status" value="1"/>
</dbReference>
<evidence type="ECO:0000259" key="3">
    <source>
        <dbReference type="PROSITE" id="PS51186"/>
    </source>
</evidence>
<protein>
    <submittedName>
        <fullName evidence="4">N-acetyltransferase</fullName>
    </submittedName>
</protein>
<evidence type="ECO:0000313" key="4">
    <source>
        <dbReference type="EMBL" id="GHB36290.1"/>
    </source>
</evidence>
<dbReference type="CDD" id="cd04301">
    <property type="entry name" value="NAT_SF"/>
    <property type="match status" value="1"/>
</dbReference>
<comment type="caution">
    <text evidence="4">The sequence shown here is derived from an EMBL/GenBank/DDBJ whole genome shotgun (WGS) entry which is preliminary data.</text>
</comment>
<proteinExistence type="predicted"/>
<evidence type="ECO:0000256" key="1">
    <source>
        <dbReference type="ARBA" id="ARBA00022679"/>
    </source>
</evidence>
<dbReference type="Proteomes" id="UP000637980">
    <property type="component" value="Unassembled WGS sequence"/>
</dbReference>
<dbReference type="RefSeq" id="WP_209009098.1">
    <property type="nucleotide sequence ID" value="NZ_BMXE01000004.1"/>
</dbReference>
<reference evidence="5" key="1">
    <citation type="journal article" date="2019" name="Int. J. Syst. Evol. Microbiol.">
        <title>The Global Catalogue of Microorganisms (GCM) 10K type strain sequencing project: providing services to taxonomists for standard genome sequencing and annotation.</title>
        <authorList>
            <consortium name="The Broad Institute Genomics Platform"/>
            <consortium name="The Broad Institute Genome Sequencing Center for Infectious Disease"/>
            <person name="Wu L."/>
            <person name="Ma J."/>
        </authorList>
    </citation>
    <scope>NUCLEOTIDE SEQUENCE [LARGE SCALE GENOMIC DNA]</scope>
    <source>
        <strain evidence="5">KCTC 12861</strain>
    </source>
</reference>
<evidence type="ECO:0000313" key="5">
    <source>
        <dbReference type="Proteomes" id="UP000637980"/>
    </source>
</evidence>
<dbReference type="SUPFAM" id="SSF55729">
    <property type="entry name" value="Acyl-CoA N-acyltransferases (Nat)"/>
    <property type="match status" value="1"/>
</dbReference>
<dbReference type="InterPro" id="IPR000182">
    <property type="entry name" value="GNAT_dom"/>
</dbReference>
<dbReference type="EMBL" id="BMXE01000004">
    <property type="protein sequence ID" value="GHB36290.1"/>
    <property type="molecule type" value="Genomic_DNA"/>
</dbReference>